<organism evidence="2">
    <name type="scientific">Streptomyces chromofuscus</name>
    <dbReference type="NCBI Taxonomy" id="42881"/>
    <lineage>
        <taxon>Bacteria</taxon>
        <taxon>Bacillati</taxon>
        <taxon>Actinomycetota</taxon>
        <taxon>Actinomycetes</taxon>
        <taxon>Kitasatosporales</taxon>
        <taxon>Streptomycetaceae</taxon>
        <taxon>Streptomyces</taxon>
    </lineage>
</organism>
<dbReference type="InterPro" id="IPR050471">
    <property type="entry name" value="AB_hydrolase"/>
</dbReference>
<dbReference type="Gene3D" id="3.40.50.1820">
    <property type="entry name" value="alpha/beta hydrolase"/>
    <property type="match status" value="1"/>
</dbReference>
<proteinExistence type="predicted"/>
<dbReference type="AlphaFoldDB" id="H6UP02"/>
<evidence type="ECO:0000259" key="1">
    <source>
        <dbReference type="Pfam" id="PF00561"/>
    </source>
</evidence>
<name>H6UP02_STRCW</name>
<dbReference type="PANTHER" id="PTHR43433">
    <property type="entry name" value="HYDROLASE, ALPHA/BETA FOLD FAMILY PROTEIN"/>
    <property type="match status" value="1"/>
</dbReference>
<sequence>MDPRESGSGTLAVPGARLHYEVRGEGPPLLLIAGGNSDADVFGGLAAVLAAGHRVVSYDPRGNSRSVLDGPPADQRIEVHADDAYRLLDAVAAPGGTASVFGSCSGGLIALELTLRHPERVRSVVVHEPPSLSLLPDAEDQLAFIEEVHAAFRREGVGAAMARFSALFGGRAAPVLPEAQDNSAFFLAHTMRPFTRFLPDVAALAPMAERIAVAGGRESRTQVAHRPAVVLAERLGRELVEFPGGHSGYAKWPAEFARLLLDVFAALPTGRGRAPCGS</sequence>
<evidence type="ECO:0000313" key="2">
    <source>
        <dbReference type="EMBL" id="AEZ64530.1"/>
    </source>
</evidence>
<dbReference type="InterPro" id="IPR029058">
    <property type="entry name" value="AB_hydrolase_fold"/>
</dbReference>
<dbReference type="PANTHER" id="PTHR43433:SF5">
    <property type="entry name" value="AB HYDROLASE-1 DOMAIN-CONTAINING PROTEIN"/>
    <property type="match status" value="1"/>
</dbReference>
<gene>
    <name evidence="2" type="ORF">sccontig008-22</name>
</gene>
<dbReference type="Pfam" id="PF00561">
    <property type="entry name" value="Abhydrolase_1"/>
    <property type="match status" value="1"/>
</dbReference>
<dbReference type="SUPFAM" id="SSF53474">
    <property type="entry name" value="alpha/beta-Hydrolases"/>
    <property type="match status" value="1"/>
</dbReference>
<feature type="domain" description="AB hydrolase-1" evidence="1">
    <location>
        <begin position="27"/>
        <end position="153"/>
    </location>
</feature>
<accession>H6UP02</accession>
<dbReference type="InterPro" id="IPR000073">
    <property type="entry name" value="AB_hydrolase_1"/>
</dbReference>
<dbReference type="EMBL" id="JN671974">
    <property type="protein sequence ID" value="AEZ64530.1"/>
    <property type="molecule type" value="Genomic_DNA"/>
</dbReference>
<dbReference type="GO" id="GO:0004806">
    <property type="term" value="F:triacylglycerol lipase activity"/>
    <property type="evidence" value="ECO:0007669"/>
    <property type="project" value="TreeGrafter"/>
</dbReference>
<dbReference type="GO" id="GO:0046503">
    <property type="term" value="P:glycerolipid catabolic process"/>
    <property type="evidence" value="ECO:0007669"/>
    <property type="project" value="TreeGrafter"/>
</dbReference>
<keyword evidence="2" id="KW-0378">Hydrolase</keyword>
<reference evidence="2" key="1">
    <citation type="journal article" date="2012" name="Appl. Environ. Microbiol.">
        <title>Identification of the Herboxidiene Biosynthetic Gene Cluster in Streptomyces chromofuscus ATCC 49982.</title>
        <authorList>
            <person name="Shao L."/>
            <person name="Zi J."/>
            <person name="Zeng J."/>
            <person name="Zhan J."/>
        </authorList>
    </citation>
    <scope>NUCLEOTIDE SEQUENCE</scope>
    <source>
        <strain evidence="2">A7847</strain>
    </source>
</reference>
<protein>
    <submittedName>
        <fullName evidence="2">Abhydrolase</fullName>
    </submittedName>
</protein>